<feature type="transmembrane region" description="Helical" evidence="5">
    <location>
        <begin position="185"/>
        <end position="205"/>
    </location>
</feature>
<dbReference type="Gene3D" id="1.20.1250.20">
    <property type="entry name" value="MFS general substrate transporter like domains"/>
    <property type="match status" value="2"/>
</dbReference>
<evidence type="ECO:0000256" key="5">
    <source>
        <dbReference type="SAM" id="Phobius"/>
    </source>
</evidence>
<evidence type="ECO:0000256" key="3">
    <source>
        <dbReference type="ARBA" id="ARBA00022989"/>
    </source>
</evidence>
<keyword evidence="2 5" id="KW-0812">Transmembrane</keyword>
<dbReference type="SUPFAM" id="SSF103473">
    <property type="entry name" value="MFS general substrate transporter"/>
    <property type="match status" value="1"/>
</dbReference>
<evidence type="ECO:0000256" key="2">
    <source>
        <dbReference type="ARBA" id="ARBA00022692"/>
    </source>
</evidence>
<feature type="transmembrane region" description="Helical" evidence="5">
    <location>
        <begin position="124"/>
        <end position="146"/>
    </location>
</feature>
<feature type="transmembrane region" description="Helical" evidence="5">
    <location>
        <begin position="332"/>
        <end position="358"/>
    </location>
</feature>
<evidence type="ECO:0000256" key="4">
    <source>
        <dbReference type="ARBA" id="ARBA00023136"/>
    </source>
</evidence>
<dbReference type="InterPro" id="IPR020846">
    <property type="entry name" value="MFS_dom"/>
</dbReference>
<accession>A0ABQ0UTH8</accession>
<keyword evidence="8" id="KW-1185">Reference proteome</keyword>
<feature type="transmembrane region" description="Helical" evidence="5">
    <location>
        <begin position="240"/>
        <end position="261"/>
    </location>
</feature>
<feature type="domain" description="Major facilitator superfamily (MFS) profile" evidence="6">
    <location>
        <begin position="23"/>
        <end position="423"/>
    </location>
</feature>
<dbReference type="Proteomes" id="UP000321154">
    <property type="component" value="Unassembled WGS sequence"/>
</dbReference>
<gene>
    <name evidence="7" type="ORF">FFA01_25740</name>
</gene>
<reference evidence="7 8" key="1">
    <citation type="submission" date="2019-07" db="EMBL/GenBank/DDBJ databases">
        <title>Whole genome shotgun sequence of Frigoribacterium faeni NBRC 103066.</title>
        <authorList>
            <person name="Hosoyama A."/>
            <person name="Uohara A."/>
            <person name="Ohji S."/>
            <person name="Ichikawa N."/>
        </authorList>
    </citation>
    <scope>NUCLEOTIDE SEQUENCE [LARGE SCALE GENOMIC DNA]</scope>
    <source>
        <strain evidence="7 8">NBRC 103066</strain>
    </source>
</reference>
<protein>
    <submittedName>
        <fullName evidence="7">MFS transporter</fullName>
    </submittedName>
</protein>
<dbReference type="PROSITE" id="PS00216">
    <property type="entry name" value="SUGAR_TRANSPORT_1"/>
    <property type="match status" value="1"/>
</dbReference>
<dbReference type="PANTHER" id="PTHR23528:SF1">
    <property type="entry name" value="MAJOR FACILITATOR SUPERFAMILY (MFS) PROFILE DOMAIN-CONTAINING PROTEIN"/>
    <property type="match status" value="1"/>
</dbReference>
<feature type="transmembrane region" description="Helical" evidence="5">
    <location>
        <begin position="370"/>
        <end position="390"/>
    </location>
</feature>
<dbReference type="PANTHER" id="PTHR23528">
    <property type="match status" value="1"/>
</dbReference>
<dbReference type="PROSITE" id="PS50850">
    <property type="entry name" value="MFS"/>
    <property type="match status" value="1"/>
</dbReference>
<comment type="subcellular location">
    <subcellularLocation>
        <location evidence="1">Cell membrane</location>
        <topology evidence="1">Multi-pass membrane protein</topology>
    </subcellularLocation>
</comment>
<evidence type="ECO:0000313" key="8">
    <source>
        <dbReference type="Proteomes" id="UP000321154"/>
    </source>
</evidence>
<evidence type="ECO:0000256" key="1">
    <source>
        <dbReference type="ARBA" id="ARBA00004651"/>
    </source>
</evidence>
<dbReference type="Pfam" id="PF07690">
    <property type="entry name" value="MFS_1"/>
    <property type="match status" value="1"/>
</dbReference>
<evidence type="ECO:0000313" key="7">
    <source>
        <dbReference type="EMBL" id="GEK84265.1"/>
    </source>
</evidence>
<keyword evidence="3 5" id="KW-1133">Transmembrane helix</keyword>
<feature type="transmembrane region" description="Helical" evidence="5">
    <location>
        <begin position="158"/>
        <end position="179"/>
    </location>
</feature>
<proteinExistence type="predicted"/>
<feature type="transmembrane region" description="Helical" evidence="5">
    <location>
        <begin position="66"/>
        <end position="86"/>
    </location>
</feature>
<dbReference type="InterPro" id="IPR005829">
    <property type="entry name" value="Sugar_transporter_CS"/>
</dbReference>
<feature type="transmembrane region" description="Helical" evidence="5">
    <location>
        <begin position="307"/>
        <end position="326"/>
    </location>
</feature>
<comment type="caution">
    <text evidence="7">The sequence shown here is derived from an EMBL/GenBank/DDBJ whole genome shotgun (WGS) entry which is preliminary data.</text>
</comment>
<name>A0ABQ0UTH8_9MICO</name>
<feature type="transmembrane region" description="Helical" evidence="5">
    <location>
        <begin position="273"/>
        <end position="295"/>
    </location>
</feature>
<feature type="transmembrane region" description="Helical" evidence="5">
    <location>
        <begin position="98"/>
        <end position="118"/>
    </location>
</feature>
<dbReference type="InterPro" id="IPR011701">
    <property type="entry name" value="MFS"/>
</dbReference>
<dbReference type="InterPro" id="IPR036259">
    <property type="entry name" value="MFS_trans_sf"/>
</dbReference>
<evidence type="ECO:0000259" key="6">
    <source>
        <dbReference type="PROSITE" id="PS50850"/>
    </source>
</evidence>
<sequence>MTANGPRSETVLTQPVSTIKVGKGYLAALGFAQFGLFVALLAPVFVSMQLKAQELAPDSPETLVGQVLPIGAFGALLANPLIGALSDRTRTRWGRRRPYLVGGVVLLTVALALVAFSPNQLSLTLAWLLAQVAANAVLATLIASFADNVPEFQRGKASSIIALAQNVAILAGLYLAVYLVGNLPALFIAPGVLAIVLVLVYAFVARDDLPEYTIKKFTFINLISSFWTNPIKNPDFGLAWWSRFLITLGTFMFTTYRLLYMEKHLGIEDVAEATAAVAFGVLLYTVALLISAAVSGYLSDRLGRRKIFVAGSTVVFAVGLILLAHAETVTGFYVAEIVMGFAFGIYAAVDTALIVDVLPNADRPGKDLGVINIANALPQSLAPALALLLLGVNSVDNDNYVLMLWGAGIVTLIGALVIIPIKRVR</sequence>
<feature type="transmembrane region" description="Helical" evidence="5">
    <location>
        <begin position="402"/>
        <end position="421"/>
    </location>
</feature>
<dbReference type="EMBL" id="BJUV01000031">
    <property type="protein sequence ID" value="GEK84265.1"/>
    <property type="molecule type" value="Genomic_DNA"/>
</dbReference>
<feature type="transmembrane region" description="Helical" evidence="5">
    <location>
        <begin position="25"/>
        <end position="46"/>
    </location>
</feature>
<organism evidence="7 8">
    <name type="scientific">Frigoribacterium faeni</name>
    <dbReference type="NCBI Taxonomy" id="145483"/>
    <lineage>
        <taxon>Bacteria</taxon>
        <taxon>Bacillati</taxon>
        <taxon>Actinomycetota</taxon>
        <taxon>Actinomycetes</taxon>
        <taxon>Micrococcales</taxon>
        <taxon>Microbacteriaceae</taxon>
        <taxon>Frigoribacterium</taxon>
    </lineage>
</organism>
<keyword evidence="4 5" id="KW-0472">Membrane</keyword>